<dbReference type="GO" id="GO:0046428">
    <property type="term" value="F:1,4-dihydroxy-2-naphthoate polyprenyltransferase activity"/>
    <property type="evidence" value="ECO:0007669"/>
    <property type="project" value="UniProtKB-UniRule"/>
</dbReference>
<dbReference type="InterPro" id="IPR044878">
    <property type="entry name" value="UbiA_sf"/>
</dbReference>
<evidence type="ECO:0000313" key="11">
    <source>
        <dbReference type="Proteomes" id="UP000515934"/>
    </source>
</evidence>
<feature type="transmembrane region" description="Helical" evidence="8">
    <location>
        <begin position="266"/>
        <end position="286"/>
    </location>
</feature>
<dbReference type="InterPro" id="IPR000537">
    <property type="entry name" value="UbiA_prenyltransferase"/>
</dbReference>
<comment type="subcellular location">
    <subcellularLocation>
        <location evidence="8">Cell membrane</location>
        <topology evidence="8">Multi-pass membrane protein</topology>
    </subcellularLocation>
    <subcellularLocation>
        <location evidence="1">Membrane</location>
        <topology evidence="1">Multi-pass membrane protein</topology>
    </subcellularLocation>
</comment>
<reference evidence="10 11" key="1">
    <citation type="submission" date="2020-08" db="EMBL/GenBank/DDBJ databases">
        <title>Genome sequence of Leucobacter denitrificans KACC 14055T.</title>
        <authorList>
            <person name="Hyun D.-W."/>
            <person name="Bae J.-W."/>
        </authorList>
    </citation>
    <scope>NUCLEOTIDE SEQUENCE [LARGE SCALE GENOMIC DNA]</scope>
    <source>
        <strain evidence="10 11">KACC 14055</strain>
    </source>
</reference>
<comment type="similarity">
    <text evidence="8">Belongs to the MenA family. Type 1 subfamily.</text>
</comment>
<dbReference type="HAMAP" id="MF_01937">
    <property type="entry name" value="MenA_1"/>
    <property type="match status" value="1"/>
</dbReference>
<comment type="function">
    <text evidence="8">Conversion of 1,4-dihydroxy-2-naphthoate (DHNA) to demethylmenaquinone (DMK).</text>
</comment>
<feature type="transmembrane region" description="Helical" evidence="8">
    <location>
        <begin position="293"/>
        <end position="316"/>
    </location>
</feature>
<dbReference type="InterPro" id="IPR004657">
    <property type="entry name" value="MenA"/>
</dbReference>
<evidence type="ECO:0000256" key="2">
    <source>
        <dbReference type="ARBA" id="ARBA00022428"/>
    </source>
</evidence>
<dbReference type="UniPathway" id="UPA00079">
    <property type="reaction ID" value="UER00168"/>
</dbReference>
<keyword evidence="6 8" id="KW-1133">Transmembrane helix</keyword>
<dbReference type="PANTHER" id="PTHR13929:SF0">
    <property type="entry name" value="UBIA PRENYLTRANSFERASE DOMAIN-CONTAINING PROTEIN 1"/>
    <property type="match status" value="1"/>
</dbReference>
<dbReference type="InterPro" id="IPR026046">
    <property type="entry name" value="UBIAD1"/>
</dbReference>
<evidence type="ECO:0000256" key="1">
    <source>
        <dbReference type="ARBA" id="ARBA00004141"/>
    </source>
</evidence>
<keyword evidence="11" id="KW-1185">Reference proteome</keyword>
<keyword evidence="7 8" id="KW-0472">Membrane</keyword>
<evidence type="ECO:0000256" key="5">
    <source>
        <dbReference type="ARBA" id="ARBA00022692"/>
    </source>
</evidence>
<dbReference type="EMBL" id="CP060716">
    <property type="protein sequence ID" value="QNN62091.1"/>
    <property type="molecule type" value="Genomic_DNA"/>
</dbReference>
<dbReference type="Pfam" id="PF01040">
    <property type="entry name" value="UbiA"/>
    <property type="match status" value="1"/>
</dbReference>
<evidence type="ECO:0000256" key="8">
    <source>
        <dbReference type="HAMAP-Rule" id="MF_01937"/>
    </source>
</evidence>
<comment type="pathway">
    <text evidence="8">Quinol/quinone metabolism; menaquinone biosynthesis; menaquinol from 1,4-dihydroxy-2-naphthoate: step 1/2.</text>
</comment>
<evidence type="ECO:0000313" key="10">
    <source>
        <dbReference type="EMBL" id="QNN62091.1"/>
    </source>
</evidence>
<keyword evidence="2 8" id="KW-0474">Menaquinone biosynthesis</keyword>
<dbReference type="NCBIfam" id="TIGR00751">
    <property type="entry name" value="menA"/>
    <property type="match status" value="1"/>
</dbReference>
<evidence type="ECO:0000256" key="3">
    <source>
        <dbReference type="ARBA" id="ARBA00022475"/>
    </source>
</evidence>
<protein>
    <recommendedName>
        <fullName evidence="8 9">1,4-dihydroxy-2-naphthoate octaprenyltransferase</fullName>
        <shortName evidence="8">DHNA-octaprenyltransferase</shortName>
        <ecNumber evidence="8 9">2.5.1.74</ecNumber>
    </recommendedName>
</protein>
<feature type="transmembrane region" description="Helical" evidence="8">
    <location>
        <begin position="240"/>
        <end position="260"/>
    </location>
</feature>
<organism evidence="10 11">
    <name type="scientific">Leucobacter denitrificans</name>
    <dbReference type="NCBI Taxonomy" id="683042"/>
    <lineage>
        <taxon>Bacteria</taxon>
        <taxon>Bacillati</taxon>
        <taxon>Actinomycetota</taxon>
        <taxon>Actinomycetes</taxon>
        <taxon>Micrococcales</taxon>
        <taxon>Microbacteriaceae</taxon>
        <taxon>Leucobacter</taxon>
    </lineage>
</organism>
<sequence>MSNKHPKRSGNPARRAAAEQLIAAGERGNVTVRDWISGARLRTLPLAVAPIAVGAGIAHMLQGFSLTLTLLALAVALFLQIGVNYANDYSDGIRGTDEFRVGPARLTGSGLVNPKRVLTLALIFFALAAAAGLVAVVLSGRWWFLALGAVAIVAAWFYTGGKRPYGYAGLGEVVVFVFFGLVATVGTVYLQTDVQNQEMWIAGAGVGFFAVAVLVVNNIRDIPTDRLAGKRTLAVRIGDLPSRILFVLCVLLPFGVPLLYSAVQPGMVLVWFVLVAALPAMIITLTAKTARELIIVLQLTSISALAYGVLLGCAFAF</sequence>
<gene>
    <name evidence="8" type="primary">menA</name>
    <name evidence="10" type="ORF">H9L06_07225</name>
</gene>
<proteinExistence type="inferred from homology"/>
<comment type="catalytic activity">
    <reaction evidence="8">
        <text>an all-trans-polyprenyl diphosphate + 1,4-dihydroxy-2-naphthoate + H(+) = a 2-demethylmenaquinol + CO2 + diphosphate</text>
        <dbReference type="Rhea" id="RHEA:26478"/>
        <dbReference type="Rhea" id="RHEA-COMP:9563"/>
        <dbReference type="Rhea" id="RHEA-COMP:9564"/>
        <dbReference type="ChEBI" id="CHEBI:11173"/>
        <dbReference type="ChEBI" id="CHEBI:15378"/>
        <dbReference type="ChEBI" id="CHEBI:16526"/>
        <dbReference type="ChEBI" id="CHEBI:33019"/>
        <dbReference type="ChEBI" id="CHEBI:55437"/>
        <dbReference type="ChEBI" id="CHEBI:58914"/>
        <dbReference type="EC" id="2.5.1.74"/>
    </reaction>
</comment>
<evidence type="ECO:0000256" key="9">
    <source>
        <dbReference type="NCBIfam" id="TIGR00751"/>
    </source>
</evidence>
<keyword evidence="4 8" id="KW-0808">Transferase</keyword>
<feature type="transmembrane region" description="Helical" evidence="8">
    <location>
        <begin position="67"/>
        <end position="86"/>
    </location>
</feature>
<keyword evidence="5 8" id="KW-0812">Transmembrane</keyword>
<dbReference type="Gene3D" id="1.10.357.140">
    <property type="entry name" value="UbiA prenyltransferase"/>
    <property type="match status" value="1"/>
</dbReference>
<keyword evidence="3 8" id="KW-1003">Cell membrane</keyword>
<dbReference type="RefSeq" id="WP_187554562.1">
    <property type="nucleotide sequence ID" value="NZ_CP060716.1"/>
</dbReference>
<evidence type="ECO:0000256" key="4">
    <source>
        <dbReference type="ARBA" id="ARBA00022679"/>
    </source>
</evidence>
<feature type="transmembrane region" description="Helical" evidence="8">
    <location>
        <begin position="165"/>
        <end position="188"/>
    </location>
</feature>
<evidence type="ECO:0000256" key="6">
    <source>
        <dbReference type="ARBA" id="ARBA00022989"/>
    </source>
</evidence>
<dbReference type="AlphaFoldDB" id="A0A7G9S2L6"/>
<feature type="transmembrane region" description="Helical" evidence="8">
    <location>
        <begin position="43"/>
        <end position="61"/>
    </location>
</feature>
<feature type="transmembrane region" description="Helical" evidence="8">
    <location>
        <begin position="117"/>
        <end position="136"/>
    </location>
</feature>
<dbReference type="KEGG" id="ldn:H9L06_07225"/>
<evidence type="ECO:0000256" key="7">
    <source>
        <dbReference type="ARBA" id="ARBA00023136"/>
    </source>
</evidence>
<dbReference type="CDD" id="cd13962">
    <property type="entry name" value="PT_UbiA_UBIAD1"/>
    <property type="match status" value="1"/>
</dbReference>
<dbReference type="Proteomes" id="UP000515934">
    <property type="component" value="Chromosome"/>
</dbReference>
<dbReference type="GO" id="GO:0009234">
    <property type="term" value="P:menaquinone biosynthetic process"/>
    <property type="evidence" value="ECO:0007669"/>
    <property type="project" value="UniProtKB-UniRule"/>
</dbReference>
<dbReference type="PIRSF" id="PIRSF005355">
    <property type="entry name" value="UBIAD1"/>
    <property type="match status" value="1"/>
</dbReference>
<dbReference type="EC" id="2.5.1.74" evidence="8 9"/>
<name>A0A7G9S2L6_9MICO</name>
<feature type="transmembrane region" description="Helical" evidence="8">
    <location>
        <begin position="200"/>
        <end position="219"/>
    </location>
</feature>
<feature type="transmembrane region" description="Helical" evidence="8">
    <location>
        <begin position="142"/>
        <end position="158"/>
    </location>
</feature>
<dbReference type="PANTHER" id="PTHR13929">
    <property type="entry name" value="1,4-DIHYDROXY-2-NAPHTHOATE OCTAPRENYLTRANSFERASE"/>
    <property type="match status" value="1"/>
</dbReference>
<dbReference type="GO" id="GO:0005886">
    <property type="term" value="C:plasma membrane"/>
    <property type="evidence" value="ECO:0007669"/>
    <property type="project" value="UniProtKB-SubCell"/>
</dbReference>
<accession>A0A7G9S2L6</accession>
<dbReference type="GO" id="GO:0042371">
    <property type="term" value="P:vitamin K biosynthetic process"/>
    <property type="evidence" value="ECO:0007669"/>
    <property type="project" value="TreeGrafter"/>
</dbReference>
<dbReference type="NCBIfam" id="NF004751">
    <property type="entry name" value="PRK06080.1-3"/>
    <property type="match status" value="1"/>
</dbReference>